<dbReference type="InterPro" id="IPR001650">
    <property type="entry name" value="Helicase_C-like"/>
</dbReference>
<dbReference type="PANTHER" id="PTHR47963:SF9">
    <property type="entry name" value="CRISPR-ASSOCIATED ENDONUCLEASE_HELICASE CAS3"/>
    <property type="match status" value="1"/>
</dbReference>
<dbReference type="PROSITE" id="PS51643">
    <property type="entry name" value="HD_CAS3"/>
    <property type="match status" value="1"/>
</dbReference>
<organism evidence="11 12">
    <name type="scientific">Methylovulum psychrotolerans</name>
    <dbReference type="NCBI Taxonomy" id="1704499"/>
    <lineage>
        <taxon>Bacteria</taxon>
        <taxon>Pseudomonadati</taxon>
        <taxon>Pseudomonadota</taxon>
        <taxon>Gammaproteobacteria</taxon>
        <taxon>Methylococcales</taxon>
        <taxon>Methylococcaceae</taxon>
        <taxon>Methylovulum</taxon>
    </lineage>
</organism>
<dbReference type="Pfam" id="PF00270">
    <property type="entry name" value="DEAD"/>
    <property type="match status" value="1"/>
</dbReference>
<dbReference type="RefSeq" id="WP_103975254.1">
    <property type="nucleotide sequence ID" value="NZ_PGFZ01000009.1"/>
</dbReference>
<sequence>MFKPQKSQKTIPNQPAALLLDDCLAKTYAQKQPGRKILNHCHIVGEVAKALLGRMPNWLSAELFPPGSELVAACHDLGKVSPTFQEKIYRGTEHYQNNAKPELSAANPETEKLWGGHAGVSQATAEALNVGRYIPEILGQHHGYSPNLVHKAEDAVFGGKAWQARRGELLDGLKHLLNCDFPIVSNDLQAKALAGLTTVSDWIGSGSLFDDPSHDWRPNIQKALDNAGFVRPSLQTDLRFVDLFGFEPRAIQQQLISSGQQPGVYVLEAPMGIGKTEAALYVAYQLMATQQATGLYFALPTQLTSDKIHERVTQFLTKILAADSPHQKALLLHGNAWLKQTELGVEGQPNGSWFEGGKRGILAPFAVGTIDQALMAVMNVKHGFVRAFGLAGKVVILDEVHSYDAYTGTLLDELVTALQGLHCTVIILSATLTQQRRGALLGQTVCSHQYPLISAKAKQGALLELAAPSPTASEVAIQCCQQDDLAIQEALDRAAQGQQVLWIENTVAEAQAIYKQLSAMDMPIACGLLHSRFLKTDRAAKEKLWVDLYGKDNHQARQAQGRILVGTQILEQSLDIDADFLISRFAPTDMLLQRLGRLWRHGDTPRPTTATCEAWLLTPDFDAAVADAKQQFGKTAKVYSPYVLCRSLAVWQQRESVSLPHDIRPLIEATYSEQAEQGPMLAYQAELAKTRAKLKQLALVGLSKAGKTLSENRAGTRYSEQDSVQVLLLKSYRHTADKSATEITLLDGSKRVLPRDLKIRDQTQWRDLAATLLQNTVQVADYLAPQAVAISELAWLKEYFYLGDPAHDESLLRIALVDGADNLKSLSGGQALPNHQLSYNEDFGYQS</sequence>
<accession>A0A2S5CIU2</accession>
<dbReference type="InterPro" id="IPR027417">
    <property type="entry name" value="P-loop_NTPase"/>
</dbReference>
<protein>
    <submittedName>
        <fullName evidence="11">CRISPR-associated nuclease/helicase Cas3</fullName>
        <ecNumber evidence="11">3.1.-.-</ecNumber>
    </submittedName>
</protein>
<dbReference type="Gene3D" id="1.10.3210.30">
    <property type="match status" value="1"/>
</dbReference>
<feature type="domain" description="HD Cas3-type" evidence="10">
    <location>
        <begin position="30"/>
        <end position="203"/>
    </location>
</feature>
<gene>
    <name evidence="11" type="primary">cas3</name>
    <name evidence="11" type="ORF">AADEFJLK_03613</name>
</gene>
<keyword evidence="4" id="KW-0479">Metal-binding</keyword>
<dbReference type="GO" id="GO:0004518">
    <property type="term" value="F:nuclease activity"/>
    <property type="evidence" value="ECO:0007669"/>
    <property type="project" value="UniProtKB-KW"/>
</dbReference>
<dbReference type="GO" id="GO:0051607">
    <property type="term" value="P:defense response to virus"/>
    <property type="evidence" value="ECO:0007669"/>
    <property type="project" value="UniProtKB-KW"/>
</dbReference>
<keyword evidence="9" id="KW-0051">Antiviral defense</keyword>
<dbReference type="Pfam" id="PF22590">
    <property type="entry name" value="Cas3-like_C_2"/>
    <property type="match status" value="1"/>
</dbReference>
<evidence type="ECO:0000256" key="3">
    <source>
        <dbReference type="ARBA" id="ARBA00022722"/>
    </source>
</evidence>
<dbReference type="InterPro" id="IPR014001">
    <property type="entry name" value="Helicase_ATP-bd"/>
</dbReference>
<evidence type="ECO:0000259" key="10">
    <source>
        <dbReference type="PROSITE" id="PS51643"/>
    </source>
</evidence>
<dbReference type="InterPro" id="IPR050547">
    <property type="entry name" value="DEAD_box_RNA_helicases"/>
</dbReference>
<dbReference type="EMBL" id="PGFZ01000009">
    <property type="protein sequence ID" value="POZ50716.1"/>
    <property type="molecule type" value="Genomic_DNA"/>
</dbReference>
<dbReference type="NCBIfam" id="TIGR01587">
    <property type="entry name" value="cas3_core"/>
    <property type="match status" value="1"/>
</dbReference>
<dbReference type="Proteomes" id="UP000237423">
    <property type="component" value="Unassembled WGS sequence"/>
</dbReference>
<dbReference type="PANTHER" id="PTHR47963">
    <property type="entry name" value="DEAD-BOX ATP-DEPENDENT RNA HELICASE 47, MITOCHONDRIAL"/>
    <property type="match status" value="1"/>
</dbReference>
<dbReference type="InterPro" id="IPR006483">
    <property type="entry name" value="CRISPR-assoc_Cas3_HD"/>
</dbReference>
<comment type="similarity">
    <text evidence="2">In the central section; belongs to the CRISPR-associated helicase Cas3 family.</text>
</comment>
<evidence type="ECO:0000256" key="5">
    <source>
        <dbReference type="ARBA" id="ARBA00022741"/>
    </source>
</evidence>
<dbReference type="EC" id="3.1.-.-" evidence="11"/>
<dbReference type="GO" id="GO:0046872">
    <property type="term" value="F:metal ion binding"/>
    <property type="evidence" value="ECO:0007669"/>
    <property type="project" value="UniProtKB-KW"/>
</dbReference>
<dbReference type="CDD" id="cd09641">
    <property type="entry name" value="Cas3''_I"/>
    <property type="match status" value="1"/>
</dbReference>
<evidence type="ECO:0000256" key="4">
    <source>
        <dbReference type="ARBA" id="ARBA00022723"/>
    </source>
</evidence>
<dbReference type="InterPro" id="IPR054712">
    <property type="entry name" value="Cas3-like_dom"/>
</dbReference>
<dbReference type="AlphaFoldDB" id="A0A2S5CIU2"/>
<dbReference type="InterPro" id="IPR038257">
    <property type="entry name" value="CRISPR-assoc_Cas3_HD_sf"/>
</dbReference>
<dbReference type="NCBIfam" id="TIGR01596">
    <property type="entry name" value="cas3_HD"/>
    <property type="match status" value="1"/>
</dbReference>
<dbReference type="CDD" id="cd17930">
    <property type="entry name" value="DEXHc_cas3"/>
    <property type="match status" value="1"/>
</dbReference>
<dbReference type="Gene3D" id="3.40.50.300">
    <property type="entry name" value="P-loop containing nucleotide triphosphate hydrolases"/>
    <property type="match status" value="2"/>
</dbReference>
<keyword evidence="3" id="KW-0540">Nuclease</keyword>
<reference evidence="11 12" key="1">
    <citation type="submission" date="2017-11" db="EMBL/GenBank/DDBJ databases">
        <title>Draft Genome Sequence of Methylobacter psychrotolerans Sph1T, an Obligate Methanotroph from Low-Temperature Environments.</title>
        <authorList>
            <person name="Oshkin I.Y."/>
            <person name="Miroshnikov K."/>
            <person name="Belova S.E."/>
            <person name="Korzhenkov A."/>
            <person name="Toshchakov S.V."/>
            <person name="Dedysh S.N."/>
        </authorList>
    </citation>
    <scope>NUCLEOTIDE SEQUENCE [LARGE SCALE GENOMIC DNA]</scope>
    <source>
        <strain evidence="11 12">Sph1</strain>
    </source>
</reference>
<evidence type="ECO:0000256" key="7">
    <source>
        <dbReference type="ARBA" id="ARBA00022806"/>
    </source>
</evidence>
<keyword evidence="6 11" id="KW-0378">Hydrolase</keyword>
<keyword evidence="5" id="KW-0547">Nucleotide-binding</keyword>
<comment type="caution">
    <text evidence="11">The sequence shown here is derived from an EMBL/GenBank/DDBJ whole genome shotgun (WGS) entry which is preliminary data.</text>
</comment>
<dbReference type="SMART" id="SM00490">
    <property type="entry name" value="HELICc"/>
    <property type="match status" value="1"/>
</dbReference>
<evidence type="ECO:0000313" key="12">
    <source>
        <dbReference type="Proteomes" id="UP000237423"/>
    </source>
</evidence>
<dbReference type="SUPFAM" id="SSF52540">
    <property type="entry name" value="P-loop containing nucleoside triphosphate hydrolases"/>
    <property type="match status" value="1"/>
</dbReference>
<dbReference type="SMART" id="SM00487">
    <property type="entry name" value="DEXDc"/>
    <property type="match status" value="1"/>
</dbReference>
<evidence type="ECO:0000256" key="9">
    <source>
        <dbReference type="ARBA" id="ARBA00023118"/>
    </source>
</evidence>
<evidence type="ECO:0000256" key="6">
    <source>
        <dbReference type="ARBA" id="ARBA00022801"/>
    </source>
</evidence>
<comment type="similarity">
    <text evidence="1">In the N-terminal section; belongs to the CRISPR-associated nuclease Cas3-HD family.</text>
</comment>
<proteinExistence type="inferred from homology"/>
<keyword evidence="7 11" id="KW-0347">Helicase</keyword>
<evidence type="ECO:0000256" key="1">
    <source>
        <dbReference type="ARBA" id="ARBA00006847"/>
    </source>
</evidence>
<dbReference type="GO" id="GO:0005524">
    <property type="term" value="F:ATP binding"/>
    <property type="evidence" value="ECO:0007669"/>
    <property type="project" value="UniProtKB-KW"/>
</dbReference>
<dbReference type="GO" id="GO:0003723">
    <property type="term" value="F:RNA binding"/>
    <property type="evidence" value="ECO:0007669"/>
    <property type="project" value="TreeGrafter"/>
</dbReference>
<dbReference type="Pfam" id="PF18019">
    <property type="entry name" value="Cas3_HD"/>
    <property type="match status" value="1"/>
</dbReference>
<dbReference type="InterPro" id="IPR006474">
    <property type="entry name" value="Helicase_Cas3_CRISPR-ass_core"/>
</dbReference>
<evidence type="ECO:0000313" key="11">
    <source>
        <dbReference type="EMBL" id="POZ50716.1"/>
    </source>
</evidence>
<evidence type="ECO:0000256" key="8">
    <source>
        <dbReference type="ARBA" id="ARBA00022840"/>
    </source>
</evidence>
<dbReference type="GO" id="GO:0003724">
    <property type="term" value="F:RNA helicase activity"/>
    <property type="evidence" value="ECO:0007669"/>
    <property type="project" value="TreeGrafter"/>
</dbReference>
<name>A0A2S5CIU2_9GAMM</name>
<evidence type="ECO:0000256" key="2">
    <source>
        <dbReference type="ARBA" id="ARBA00009046"/>
    </source>
</evidence>
<dbReference type="GO" id="GO:0016787">
    <property type="term" value="F:hydrolase activity"/>
    <property type="evidence" value="ECO:0007669"/>
    <property type="project" value="UniProtKB-KW"/>
</dbReference>
<keyword evidence="8" id="KW-0067">ATP-binding</keyword>
<dbReference type="InterPro" id="IPR011545">
    <property type="entry name" value="DEAD/DEAH_box_helicase_dom"/>
</dbReference>